<dbReference type="GO" id="GO:0004674">
    <property type="term" value="F:protein serine/threonine kinase activity"/>
    <property type="evidence" value="ECO:0007669"/>
    <property type="project" value="UniProtKB-KW"/>
</dbReference>
<evidence type="ECO:0000313" key="11">
    <source>
        <dbReference type="Proteomes" id="UP000243015"/>
    </source>
</evidence>
<keyword evidence="3" id="KW-0808">Transferase</keyword>
<dbReference type="SUPFAM" id="SSF56112">
    <property type="entry name" value="Protein kinase-like (PK-like)"/>
    <property type="match status" value="1"/>
</dbReference>
<dbReference type="VEuPathDB" id="FungiDB:TERG_01498"/>
<dbReference type="GO" id="GO:0000245">
    <property type="term" value="P:spliceosomal complex assembly"/>
    <property type="evidence" value="ECO:0007669"/>
    <property type="project" value="TreeGrafter"/>
</dbReference>
<dbReference type="GO" id="GO:0005737">
    <property type="term" value="C:cytoplasm"/>
    <property type="evidence" value="ECO:0007669"/>
    <property type="project" value="TreeGrafter"/>
</dbReference>
<comment type="caution">
    <text evidence="10">The sequence shown here is derived from an EMBL/GenBank/DDBJ whole genome shotgun (WGS) entry which is preliminary data.</text>
</comment>
<dbReference type="PANTHER" id="PTHR47634:SF9">
    <property type="entry name" value="PROTEIN KINASE DOMAIN-CONTAINING PROTEIN-RELATED"/>
    <property type="match status" value="1"/>
</dbReference>
<evidence type="ECO:0000256" key="2">
    <source>
        <dbReference type="ARBA" id="ARBA00022527"/>
    </source>
</evidence>
<feature type="domain" description="Protein kinase" evidence="9">
    <location>
        <begin position="62"/>
        <end position="403"/>
    </location>
</feature>
<proteinExistence type="predicted"/>
<dbReference type="Pfam" id="PF00069">
    <property type="entry name" value="Pkinase"/>
    <property type="match status" value="2"/>
</dbReference>
<dbReference type="Gene3D" id="3.30.200.20">
    <property type="entry name" value="Phosphorylase Kinase, domain 1"/>
    <property type="match status" value="1"/>
</dbReference>
<evidence type="ECO:0000259" key="9">
    <source>
        <dbReference type="PROSITE" id="PS50011"/>
    </source>
</evidence>
<accession>A0A178ERD2</accession>
<dbReference type="AlphaFoldDB" id="A0A178ERD2"/>
<evidence type="ECO:0000256" key="6">
    <source>
        <dbReference type="ARBA" id="ARBA00022840"/>
    </source>
</evidence>
<evidence type="ECO:0000256" key="1">
    <source>
        <dbReference type="ARBA" id="ARBA00012513"/>
    </source>
</evidence>
<reference evidence="10 11" key="1">
    <citation type="submission" date="2016-05" db="EMBL/GenBank/DDBJ databases">
        <title>Genome sequencing of Trichophyton rubrum CMCC(F)T1i isolated from hair.</title>
        <authorList>
            <person name="Zhan P."/>
            <person name="Tao Y."/>
            <person name="Liu W."/>
        </authorList>
    </citation>
    <scope>NUCLEOTIDE SEQUENCE [LARGE SCALE GENOMIC DNA]</scope>
    <source>
        <strain evidence="11">CMCC(F)T1i</strain>
    </source>
</reference>
<evidence type="ECO:0000256" key="8">
    <source>
        <dbReference type="ARBA" id="ARBA00048679"/>
    </source>
</evidence>
<dbReference type="InterPro" id="IPR011009">
    <property type="entry name" value="Kinase-like_dom_sf"/>
</dbReference>
<evidence type="ECO:0000313" key="10">
    <source>
        <dbReference type="EMBL" id="OAL62620.1"/>
    </source>
</evidence>
<evidence type="ECO:0000256" key="5">
    <source>
        <dbReference type="ARBA" id="ARBA00022777"/>
    </source>
</evidence>
<dbReference type="EMBL" id="LHPM01000018">
    <property type="protein sequence ID" value="OAL62620.1"/>
    <property type="molecule type" value="Genomic_DNA"/>
</dbReference>
<dbReference type="PANTHER" id="PTHR47634">
    <property type="entry name" value="PROTEIN KINASE DOMAIN-CONTAINING PROTEIN-RELATED"/>
    <property type="match status" value="1"/>
</dbReference>
<keyword evidence="2" id="KW-0723">Serine/threonine-protein kinase</keyword>
<dbReference type="GO" id="GO:0005634">
    <property type="term" value="C:nucleus"/>
    <property type="evidence" value="ECO:0007669"/>
    <property type="project" value="TreeGrafter"/>
</dbReference>
<dbReference type="InterPro" id="IPR000719">
    <property type="entry name" value="Prot_kinase_dom"/>
</dbReference>
<evidence type="ECO:0000256" key="7">
    <source>
        <dbReference type="ARBA" id="ARBA00047899"/>
    </source>
</evidence>
<keyword evidence="5 10" id="KW-0418">Kinase</keyword>
<evidence type="ECO:0000256" key="4">
    <source>
        <dbReference type="ARBA" id="ARBA00022741"/>
    </source>
</evidence>
<organism evidence="10 11">
    <name type="scientific">Trichophyton rubrum</name>
    <name type="common">Athlete's foot fungus</name>
    <name type="synonym">Epidermophyton rubrum</name>
    <dbReference type="NCBI Taxonomy" id="5551"/>
    <lineage>
        <taxon>Eukaryota</taxon>
        <taxon>Fungi</taxon>
        <taxon>Dikarya</taxon>
        <taxon>Ascomycota</taxon>
        <taxon>Pezizomycotina</taxon>
        <taxon>Eurotiomycetes</taxon>
        <taxon>Eurotiomycetidae</taxon>
        <taxon>Onygenales</taxon>
        <taxon>Arthrodermataceae</taxon>
        <taxon>Trichophyton</taxon>
    </lineage>
</organism>
<dbReference type="GO" id="GO:0050684">
    <property type="term" value="P:regulation of mRNA processing"/>
    <property type="evidence" value="ECO:0007669"/>
    <property type="project" value="TreeGrafter"/>
</dbReference>
<dbReference type="PROSITE" id="PS50011">
    <property type="entry name" value="PROTEIN_KINASE_DOM"/>
    <property type="match status" value="1"/>
</dbReference>
<dbReference type="EC" id="2.7.11.1" evidence="1"/>
<comment type="catalytic activity">
    <reaction evidence="8">
        <text>L-seryl-[protein] + ATP = O-phospho-L-seryl-[protein] + ADP + H(+)</text>
        <dbReference type="Rhea" id="RHEA:17989"/>
        <dbReference type="Rhea" id="RHEA-COMP:9863"/>
        <dbReference type="Rhea" id="RHEA-COMP:11604"/>
        <dbReference type="ChEBI" id="CHEBI:15378"/>
        <dbReference type="ChEBI" id="CHEBI:29999"/>
        <dbReference type="ChEBI" id="CHEBI:30616"/>
        <dbReference type="ChEBI" id="CHEBI:83421"/>
        <dbReference type="ChEBI" id="CHEBI:456216"/>
        <dbReference type="EC" id="2.7.11.1"/>
    </reaction>
</comment>
<sequence length="405" mass="46590">MANIMRWARRALRKPPSLPIIFPTGGFETVPPSVVLEEERFEQFKQGQYYPANIGDVLTSRYQVIGKLGFGTTSTVWLARDLEGHRYVTLKIYTLGEDSQEEFQIYKNLNQGSSRHPGHAHIRKALDIFTISSSRGSHSCLVQNPMWESFRDLLYRNPNHRFTEDLLKSGLMQIFLALDYLHTECKLVHTDIKSDNILQEIEDKSILESFTQAELKSPSPRKIVNGLPIYTSRRFDLPKVFGRAVLSDFGSAVRGDEKRNHDAQPNVYRSPEVMLKTDWSYPVDIWNVGAVVWDLFEGRHLFYGNDPDGKGYSTRAHLAEVMGFLGPPPLDMLQRGKRSHEFFTSDGKWKQDLEIPTGVSLELSEEFLDGKSKEMFIAFMRGMLQWRPEDRKTAKELLQDPWLNS</sequence>
<keyword evidence="4" id="KW-0547">Nucleotide-binding</keyword>
<protein>
    <recommendedName>
        <fullName evidence="1">non-specific serine/threonine protein kinase</fullName>
        <ecNumber evidence="1">2.7.11.1</ecNumber>
    </recommendedName>
</protein>
<name>A0A178ERD2_TRIRU</name>
<dbReference type="InterPro" id="IPR051334">
    <property type="entry name" value="SRPK"/>
</dbReference>
<evidence type="ECO:0000256" key="3">
    <source>
        <dbReference type="ARBA" id="ARBA00022679"/>
    </source>
</evidence>
<dbReference type="SMART" id="SM00220">
    <property type="entry name" value="S_TKc"/>
    <property type="match status" value="1"/>
</dbReference>
<gene>
    <name evidence="10" type="ORF">A7C99_5002</name>
</gene>
<comment type="catalytic activity">
    <reaction evidence="7">
        <text>L-threonyl-[protein] + ATP = O-phospho-L-threonyl-[protein] + ADP + H(+)</text>
        <dbReference type="Rhea" id="RHEA:46608"/>
        <dbReference type="Rhea" id="RHEA-COMP:11060"/>
        <dbReference type="Rhea" id="RHEA-COMP:11605"/>
        <dbReference type="ChEBI" id="CHEBI:15378"/>
        <dbReference type="ChEBI" id="CHEBI:30013"/>
        <dbReference type="ChEBI" id="CHEBI:30616"/>
        <dbReference type="ChEBI" id="CHEBI:61977"/>
        <dbReference type="ChEBI" id="CHEBI:456216"/>
        <dbReference type="EC" id="2.7.11.1"/>
    </reaction>
</comment>
<dbReference type="FunFam" id="1.10.510.10:FF:000922">
    <property type="entry name" value="Protein kinase domain protein"/>
    <property type="match status" value="1"/>
</dbReference>
<keyword evidence="6" id="KW-0067">ATP-binding</keyword>
<dbReference type="GO" id="GO:0005524">
    <property type="term" value="F:ATP binding"/>
    <property type="evidence" value="ECO:0007669"/>
    <property type="project" value="UniProtKB-KW"/>
</dbReference>
<dbReference type="Proteomes" id="UP000243015">
    <property type="component" value="Unassembled WGS sequence"/>
</dbReference>
<dbReference type="Gene3D" id="1.10.510.10">
    <property type="entry name" value="Transferase(Phosphotransferase) domain 1"/>
    <property type="match status" value="1"/>
</dbReference>